<evidence type="ECO:0000313" key="8">
    <source>
        <dbReference type="Proteomes" id="UP000612362"/>
    </source>
</evidence>
<evidence type="ECO:0000256" key="5">
    <source>
        <dbReference type="ARBA" id="ARBA00023136"/>
    </source>
</evidence>
<dbReference type="PANTHER" id="PTHR23513:SF11">
    <property type="entry name" value="STAPHYLOFERRIN A TRANSPORTER"/>
    <property type="match status" value="1"/>
</dbReference>
<keyword evidence="5 6" id="KW-0472">Membrane</keyword>
<keyword evidence="8" id="KW-1185">Reference proteome</keyword>
<feature type="transmembrane region" description="Helical" evidence="6">
    <location>
        <begin position="141"/>
        <end position="162"/>
    </location>
</feature>
<feature type="transmembrane region" description="Helical" evidence="6">
    <location>
        <begin position="16"/>
        <end position="34"/>
    </location>
</feature>
<organism evidence="7 8">
    <name type="scientific">Ktedonospora formicarum</name>
    <dbReference type="NCBI Taxonomy" id="2778364"/>
    <lineage>
        <taxon>Bacteria</taxon>
        <taxon>Bacillati</taxon>
        <taxon>Chloroflexota</taxon>
        <taxon>Ktedonobacteria</taxon>
        <taxon>Ktedonobacterales</taxon>
        <taxon>Ktedonobacteraceae</taxon>
        <taxon>Ktedonospora</taxon>
    </lineage>
</organism>
<keyword evidence="3 6" id="KW-0812">Transmembrane</keyword>
<evidence type="ECO:0000256" key="6">
    <source>
        <dbReference type="SAM" id="Phobius"/>
    </source>
</evidence>
<keyword evidence="2" id="KW-1003">Cell membrane</keyword>
<evidence type="ECO:0000256" key="1">
    <source>
        <dbReference type="ARBA" id="ARBA00004651"/>
    </source>
</evidence>
<dbReference type="AlphaFoldDB" id="A0A8J3I4I3"/>
<feature type="transmembrane region" description="Helical" evidence="6">
    <location>
        <begin position="67"/>
        <end position="89"/>
    </location>
</feature>
<dbReference type="EMBL" id="BNJF01000002">
    <property type="protein sequence ID" value="GHO45798.1"/>
    <property type="molecule type" value="Genomic_DNA"/>
</dbReference>
<gene>
    <name evidence="7" type="ORF">KSX_39610</name>
</gene>
<accession>A0A8J3I4I3</accession>
<evidence type="ECO:0000313" key="7">
    <source>
        <dbReference type="EMBL" id="GHO45798.1"/>
    </source>
</evidence>
<comment type="subcellular location">
    <subcellularLocation>
        <location evidence="1">Cell membrane</location>
        <topology evidence="1">Multi-pass membrane protein</topology>
    </subcellularLocation>
</comment>
<evidence type="ECO:0008006" key="9">
    <source>
        <dbReference type="Google" id="ProtNLM"/>
    </source>
</evidence>
<sequence>MGGALGSLLSEPSLRGWLFAFNAVSYLPALVFLLRAPVGRKSPQAPGMPAPYREAWQSLASRPDARLALVVFGIVLFFFTNGAVLQPLIGYRLLGGARAYAWIMTANGVGNLIITIAQAMRESSRRAGAMSRRIGAKGTQLDGMLGWGMCVGLCIVIYGAAFGLLPSISFMLASCWGANFVRVTANILLVQERDGQYVDIRLHGRLNALMQTMAIVCIMLGDLLAVIVADSRGVRAASVGIEAVGVCVVGVVWWFYRHRKS</sequence>
<dbReference type="SUPFAM" id="SSF103473">
    <property type="entry name" value="MFS general substrate transporter"/>
    <property type="match status" value="1"/>
</dbReference>
<feature type="transmembrane region" description="Helical" evidence="6">
    <location>
        <begin position="101"/>
        <end position="120"/>
    </location>
</feature>
<proteinExistence type="predicted"/>
<protein>
    <recommendedName>
        <fullName evidence="9">MFS transporter</fullName>
    </recommendedName>
</protein>
<dbReference type="PANTHER" id="PTHR23513">
    <property type="entry name" value="INTEGRAL MEMBRANE EFFLUX PROTEIN-RELATED"/>
    <property type="match status" value="1"/>
</dbReference>
<dbReference type="InterPro" id="IPR036259">
    <property type="entry name" value="MFS_trans_sf"/>
</dbReference>
<feature type="transmembrane region" description="Helical" evidence="6">
    <location>
        <begin position="209"/>
        <end position="229"/>
    </location>
</feature>
<dbReference type="Proteomes" id="UP000612362">
    <property type="component" value="Unassembled WGS sequence"/>
</dbReference>
<comment type="caution">
    <text evidence="7">The sequence shown here is derived from an EMBL/GenBank/DDBJ whole genome shotgun (WGS) entry which is preliminary data.</text>
</comment>
<evidence type="ECO:0000256" key="2">
    <source>
        <dbReference type="ARBA" id="ARBA00022475"/>
    </source>
</evidence>
<reference evidence="7" key="1">
    <citation type="submission" date="2020-10" db="EMBL/GenBank/DDBJ databases">
        <title>Taxonomic study of unclassified bacteria belonging to the class Ktedonobacteria.</title>
        <authorList>
            <person name="Yabe S."/>
            <person name="Wang C.M."/>
            <person name="Zheng Y."/>
            <person name="Sakai Y."/>
            <person name="Cavaletti L."/>
            <person name="Monciardini P."/>
            <person name="Donadio S."/>
        </authorList>
    </citation>
    <scope>NUCLEOTIDE SEQUENCE</scope>
    <source>
        <strain evidence="7">SOSP1-1</strain>
    </source>
</reference>
<dbReference type="Gene3D" id="1.20.1250.20">
    <property type="entry name" value="MFS general substrate transporter like domains"/>
    <property type="match status" value="1"/>
</dbReference>
<feature type="transmembrane region" description="Helical" evidence="6">
    <location>
        <begin position="168"/>
        <end position="189"/>
    </location>
</feature>
<keyword evidence="4 6" id="KW-1133">Transmembrane helix</keyword>
<feature type="transmembrane region" description="Helical" evidence="6">
    <location>
        <begin position="235"/>
        <end position="256"/>
    </location>
</feature>
<evidence type="ECO:0000256" key="3">
    <source>
        <dbReference type="ARBA" id="ARBA00022692"/>
    </source>
</evidence>
<evidence type="ECO:0000256" key="4">
    <source>
        <dbReference type="ARBA" id="ARBA00022989"/>
    </source>
</evidence>
<name>A0A8J3I4I3_9CHLR</name>
<dbReference type="GO" id="GO:0005886">
    <property type="term" value="C:plasma membrane"/>
    <property type="evidence" value="ECO:0007669"/>
    <property type="project" value="UniProtKB-SubCell"/>
</dbReference>